<feature type="region of interest" description="Disordered" evidence="5">
    <location>
        <begin position="1"/>
        <end position="26"/>
    </location>
</feature>
<dbReference type="PANTHER" id="PTHR23164">
    <property type="entry name" value="EARLY ENDOSOME ANTIGEN 1"/>
    <property type="match status" value="1"/>
</dbReference>
<dbReference type="SMART" id="SM00064">
    <property type="entry name" value="FYVE"/>
    <property type="match status" value="1"/>
</dbReference>
<evidence type="ECO:0000313" key="7">
    <source>
        <dbReference type="EMBL" id="TPX75943.1"/>
    </source>
</evidence>
<evidence type="ECO:0000256" key="3">
    <source>
        <dbReference type="ARBA" id="ARBA00022833"/>
    </source>
</evidence>
<reference evidence="7 8" key="1">
    <citation type="journal article" date="2019" name="Sci. Rep.">
        <title>Comparative genomics of chytrid fungi reveal insights into the obligate biotrophic and pathogenic lifestyle of Synchytrium endobioticum.</title>
        <authorList>
            <person name="van de Vossenberg B.T.L.H."/>
            <person name="Warris S."/>
            <person name="Nguyen H.D.T."/>
            <person name="van Gent-Pelzer M.P.E."/>
            <person name="Joly D.L."/>
            <person name="van de Geest H.C."/>
            <person name="Bonants P.J.M."/>
            <person name="Smith D.S."/>
            <person name="Levesque C.A."/>
            <person name="van der Lee T.A.J."/>
        </authorList>
    </citation>
    <scope>NUCLEOTIDE SEQUENCE [LARGE SCALE GENOMIC DNA]</scope>
    <source>
        <strain evidence="7 8">CBS 675.73</strain>
    </source>
</reference>
<dbReference type="InterPro" id="IPR000306">
    <property type="entry name" value="Znf_FYVE"/>
</dbReference>
<dbReference type="InterPro" id="IPR011011">
    <property type="entry name" value="Znf_FYVE_PHD"/>
</dbReference>
<dbReference type="CDD" id="cd15760">
    <property type="entry name" value="FYVE_scVPS27p_like"/>
    <property type="match status" value="1"/>
</dbReference>
<dbReference type="Pfam" id="PF01363">
    <property type="entry name" value="FYVE"/>
    <property type="match status" value="1"/>
</dbReference>
<name>A0A507FI18_9FUNG</name>
<proteinExistence type="predicted"/>
<dbReference type="Proteomes" id="UP000320333">
    <property type="component" value="Unassembled WGS sequence"/>
</dbReference>
<evidence type="ECO:0000313" key="8">
    <source>
        <dbReference type="Proteomes" id="UP000320333"/>
    </source>
</evidence>
<feature type="compositionally biased region" description="Polar residues" evidence="5">
    <location>
        <begin position="8"/>
        <end position="26"/>
    </location>
</feature>
<evidence type="ECO:0000256" key="5">
    <source>
        <dbReference type="SAM" id="MobiDB-lite"/>
    </source>
</evidence>
<keyword evidence="2 4" id="KW-0863">Zinc-finger</keyword>
<feature type="compositionally biased region" description="Basic and acidic residues" evidence="5">
    <location>
        <begin position="222"/>
        <end position="231"/>
    </location>
</feature>
<dbReference type="SUPFAM" id="SSF57903">
    <property type="entry name" value="FYVE/PHD zinc finger"/>
    <property type="match status" value="1"/>
</dbReference>
<accession>A0A507FI18</accession>
<dbReference type="Gene3D" id="3.30.40.10">
    <property type="entry name" value="Zinc/RING finger domain, C3HC4 (zinc finger)"/>
    <property type="match status" value="1"/>
</dbReference>
<dbReference type="PANTHER" id="PTHR23164:SF30">
    <property type="entry name" value="EARLY ENDOSOME ANTIGEN 1"/>
    <property type="match status" value="1"/>
</dbReference>
<comment type="caution">
    <text evidence="7">The sequence shown here is derived from an EMBL/GenBank/DDBJ whole genome shotgun (WGS) entry which is preliminary data.</text>
</comment>
<keyword evidence="3" id="KW-0862">Zinc</keyword>
<dbReference type="PROSITE" id="PS50178">
    <property type="entry name" value="ZF_FYVE"/>
    <property type="match status" value="1"/>
</dbReference>
<dbReference type="AlphaFoldDB" id="A0A507FI18"/>
<evidence type="ECO:0000259" key="6">
    <source>
        <dbReference type="PROSITE" id="PS50178"/>
    </source>
</evidence>
<keyword evidence="1" id="KW-0479">Metal-binding</keyword>
<protein>
    <recommendedName>
        <fullName evidence="6">FYVE-type domain-containing protein</fullName>
    </recommendedName>
</protein>
<feature type="region of interest" description="Disordered" evidence="5">
    <location>
        <begin position="183"/>
        <end position="231"/>
    </location>
</feature>
<dbReference type="InterPro" id="IPR013083">
    <property type="entry name" value="Znf_RING/FYVE/PHD"/>
</dbReference>
<dbReference type="OrthoDB" id="660555at2759"/>
<gene>
    <name evidence="7" type="ORF">CcCBS67573_g02791</name>
</gene>
<sequence length="231" mass="25151">MNQERQRRTSSQSLQPTTASNQTTRPIINRHLHQSSFSSSGSLPNNLGFVTGEPSRAHWKPDNAVQYCENCRTRFGLLTRRHHCRTCGGIFCGPCSKYMIRLDQNADPHPAGVTSRICGECHSEFIRRGEREHEAKRIAAMNGVSSGDVDGADGNVSAALASAGLNYSFPVVGSVPTAGRYGGRDLMGDQMDLNQEQLGSENRQGNDSDHDGESEEADEVGELEKPGRAFG</sequence>
<evidence type="ECO:0000256" key="2">
    <source>
        <dbReference type="ARBA" id="ARBA00022771"/>
    </source>
</evidence>
<evidence type="ECO:0000256" key="4">
    <source>
        <dbReference type="PROSITE-ProRule" id="PRU00091"/>
    </source>
</evidence>
<dbReference type="GO" id="GO:0008270">
    <property type="term" value="F:zinc ion binding"/>
    <property type="evidence" value="ECO:0007669"/>
    <property type="project" value="UniProtKB-KW"/>
</dbReference>
<dbReference type="InterPro" id="IPR017455">
    <property type="entry name" value="Znf_FYVE-rel"/>
</dbReference>
<feature type="compositionally biased region" description="Polar residues" evidence="5">
    <location>
        <begin position="192"/>
        <end position="203"/>
    </location>
</feature>
<dbReference type="EMBL" id="QEAP01000063">
    <property type="protein sequence ID" value="TPX75943.1"/>
    <property type="molecule type" value="Genomic_DNA"/>
</dbReference>
<feature type="domain" description="FYVE-type" evidence="6">
    <location>
        <begin position="62"/>
        <end position="126"/>
    </location>
</feature>
<keyword evidence="8" id="KW-1185">Reference proteome</keyword>
<feature type="compositionally biased region" description="Acidic residues" evidence="5">
    <location>
        <begin position="212"/>
        <end position="221"/>
    </location>
</feature>
<evidence type="ECO:0000256" key="1">
    <source>
        <dbReference type="ARBA" id="ARBA00022723"/>
    </source>
</evidence>
<organism evidence="7 8">
    <name type="scientific">Chytriomyces confervae</name>
    <dbReference type="NCBI Taxonomy" id="246404"/>
    <lineage>
        <taxon>Eukaryota</taxon>
        <taxon>Fungi</taxon>
        <taxon>Fungi incertae sedis</taxon>
        <taxon>Chytridiomycota</taxon>
        <taxon>Chytridiomycota incertae sedis</taxon>
        <taxon>Chytridiomycetes</taxon>
        <taxon>Chytridiales</taxon>
        <taxon>Chytriomycetaceae</taxon>
        <taxon>Chytriomyces</taxon>
    </lineage>
</organism>
<dbReference type="STRING" id="246404.A0A507FI18"/>